<organism evidence="15 16">
    <name type="scientific">Ruicaihuangia caeni</name>
    <dbReference type="NCBI Taxonomy" id="3042517"/>
    <lineage>
        <taxon>Bacteria</taxon>
        <taxon>Bacillati</taxon>
        <taxon>Actinomycetota</taxon>
        <taxon>Actinomycetes</taxon>
        <taxon>Micrococcales</taxon>
        <taxon>Microbacteriaceae</taxon>
        <taxon>Ruicaihuangia</taxon>
    </lineage>
</organism>
<name>A0AAW6T3M5_9MICO</name>
<keyword evidence="7 14" id="KW-1133">Transmembrane helix</keyword>
<comment type="similarity">
    <text evidence="2 13">Belongs to the sodium:solute symporter (SSF) (TC 2.A.21) family.</text>
</comment>
<evidence type="ECO:0000256" key="9">
    <source>
        <dbReference type="ARBA" id="ARBA00023065"/>
    </source>
</evidence>
<feature type="transmembrane region" description="Helical" evidence="14">
    <location>
        <begin position="149"/>
        <end position="171"/>
    </location>
</feature>
<dbReference type="Proteomes" id="UP001321506">
    <property type="component" value="Unassembled WGS sequence"/>
</dbReference>
<feature type="transmembrane region" description="Helical" evidence="14">
    <location>
        <begin position="73"/>
        <end position="91"/>
    </location>
</feature>
<evidence type="ECO:0000256" key="12">
    <source>
        <dbReference type="ARBA" id="ARBA00033708"/>
    </source>
</evidence>
<accession>A0AAW6T3M5</accession>
<keyword evidence="5 14" id="KW-0812">Transmembrane</keyword>
<evidence type="ECO:0000256" key="7">
    <source>
        <dbReference type="ARBA" id="ARBA00022989"/>
    </source>
</evidence>
<gene>
    <name evidence="15" type="ORF">QF206_05585</name>
</gene>
<feature type="transmembrane region" description="Helical" evidence="14">
    <location>
        <begin position="192"/>
        <end position="216"/>
    </location>
</feature>
<keyword evidence="16" id="KW-1185">Reference proteome</keyword>
<keyword evidence="9" id="KW-0406">Ion transport</keyword>
<dbReference type="InterPro" id="IPR001734">
    <property type="entry name" value="Na/solute_symporter"/>
</dbReference>
<comment type="catalytic activity">
    <reaction evidence="12">
        <text>L-proline(in) + Na(+)(in) = L-proline(out) + Na(+)(out)</text>
        <dbReference type="Rhea" id="RHEA:28967"/>
        <dbReference type="ChEBI" id="CHEBI:29101"/>
        <dbReference type="ChEBI" id="CHEBI:60039"/>
    </reaction>
</comment>
<dbReference type="CDD" id="cd10322">
    <property type="entry name" value="SLC5sbd"/>
    <property type="match status" value="1"/>
</dbReference>
<evidence type="ECO:0000256" key="4">
    <source>
        <dbReference type="ARBA" id="ARBA00022475"/>
    </source>
</evidence>
<dbReference type="EMBL" id="JASATX010000002">
    <property type="protein sequence ID" value="MDI2098436.1"/>
    <property type="molecule type" value="Genomic_DNA"/>
</dbReference>
<evidence type="ECO:0000256" key="6">
    <source>
        <dbReference type="ARBA" id="ARBA00022847"/>
    </source>
</evidence>
<dbReference type="Pfam" id="PF00474">
    <property type="entry name" value="SSF"/>
    <property type="match status" value="1"/>
</dbReference>
<feature type="transmembrane region" description="Helical" evidence="14">
    <location>
        <begin position="272"/>
        <end position="293"/>
    </location>
</feature>
<evidence type="ECO:0000256" key="13">
    <source>
        <dbReference type="RuleBase" id="RU362091"/>
    </source>
</evidence>
<sequence>MDILIGYGGLVLFLIITIVAMERARKPDTDFSSYATAGRSFGPIFGTMAYVNTFLPGTVFISFAGLAALSGIIGYYLMAYALLGVLLMVALSKPVFRWGKKFDLGTQSDLLALRYRSRPVRLVASAIGIIATIPWIVLGLQSLALVFEYLSAGSLVPIMAIVLSVVVIGVRQIWTVRHGMRGIIISDMVQGIFAYLIGTVIAIGLLVMLLTNGHGFSDVPEGFTSLLGPNEEYGPLYAVAITLTGALGTWCWPDIFVRLFTARSSGTIRKTAGLAAPLMLVFTTAVLTVAYLASSDERVAAAPDHVWFIVAGDAGIWVLTLAAIAVVGATLGNVGANIQAVGAQAANDIVGVVRPGSRADTRVAKWAVGITTAVSALIALSTLSSVSGLVGLALISYQGIVQLAPTLLLGIFWKRATAAGAVWGMLVGFTMASVLQALYPVQIPWLGGLTSGLVAMIFNAATLVLISVLRPQSAEEKQRVDDLWALVKAERDPKTESADTALVS</sequence>
<dbReference type="InterPro" id="IPR038377">
    <property type="entry name" value="Na/Glc_symporter_sf"/>
</dbReference>
<dbReference type="RefSeq" id="WP_281488230.1">
    <property type="nucleotide sequence ID" value="NZ_CP159582.1"/>
</dbReference>
<feature type="transmembrane region" description="Helical" evidence="14">
    <location>
        <begin position="122"/>
        <end position="143"/>
    </location>
</feature>
<evidence type="ECO:0000256" key="14">
    <source>
        <dbReference type="SAM" id="Phobius"/>
    </source>
</evidence>
<evidence type="ECO:0000313" key="15">
    <source>
        <dbReference type="EMBL" id="MDI2098436.1"/>
    </source>
</evidence>
<evidence type="ECO:0000256" key="1">
    <source>
        <dbReference type="ARBA" id="ARBA00004651"/>
    </source>
</evidence>
<dbReference type="GO" id="GO:0015293">
    <property type="term" value="F:symporter activity"/>
    <property type="evidence" value="ECO:0007669"/>
    <property type="project" value="UniProtKB-KW"/>
</dbReference>
<evidence type="ECO:0000256" key="8">
    <source>
        <dbReference type="ARBA" id="ARBA00023053"/>
    </source>
</evidence>
<evidence type="ECO:0000256" key="10">
    <source>
        <dbReference type="ARBA" id="ARBA00023136"/>
    </source>
</evidence>
<comment type="subcellular location">
    <subcellularLocation>
        <location evidence="1">Cell membrane</location>
        <topology evidence="1">Multi-pass membrane protein</topology>
    </subcellularLocation>
</comment>
<dbReference type="Gene3D" id="1.20.1730.10">
    <property type="entry name" value="Sodium/glucose cotransporter"/>
    <property type="match status" value="1"/>
</dbReference>
<dbReference type="PANTHER" id="PTHR48086:SF3">
    <property type="entry name" value="SODIUM_PROLINE SYMPORTER"/>
    <property type="match status" value="1"/>
</dbReference>
<keyword evidence="6" id="KW-0769">Symport</keyword>
<dbReference type="PROSITE" id="PS50283">
    <property type="entry name" value="NA_SOLUT_SYMP_3"/>
    <property type="match status" value="1"/>
</dbReference>
<feature type="transmembrane region" description="Helical" evidence="14">
    <location>
        <begin position="420"/>
        <end position="439"/>
    </location>
</feature>
<feature type="transmembrane region" description="Helical" evidence="14">
    <location>
        <begin position="363"/>
        <end position="383"/>
    </location>
</feature>
<feature type="transmembrane region" description="Helical" evidence="14">
    <location>
        <begin position="305"/>
        <end position="329"/>
    </location>
</feature>
<evidence type="ECO:0000313" key="16">
    <source>
        <dbReference type="Proteomes" id="UP001321506"/>
    </source>
</evidence>
<proteinExistence type="inferred from homology"/>
<feature type="transmembrane region" description="Helical" evidence="14">
    <location>
        <begin position="445"/>
        <end position="469"/>
    </location>
</feature>
<feature type="transmembrane region" description="Helical" evidence="14">
    <location>
        <begin position="389"/>
        <end position="413"/>
    </location>
</feature>
<dbReference type="AlphaFoldDB" id="A0AAW6T3M5"/>
<dbReference type="GO" id="GO:0006814">
    <property type="term" value="P:sodium ion transport"/>
    <property type="evidence" value="ECO:0007669"/>
    <property type="project" value="UniProtKB-KW"/>
</dbReference>
<evidence type="ECO:0000256" key="11">
    <source>
        <dbReference type="ARBA" id="ARBA00023201"/>
    </source>
</evidence>
<evidence type="ECO:0000256" key="2">
    <source>
        <dbReference type="ARBA" id="ARBA00006434"/>
    </source>
</evidence>
<reference evidence="15 16" key="1">
    <citation type="submission" date="2023-04" db="EMBL/GenBank/DDBJ databases">
        <title>Klugiella caeni sp. nov. isolated from the sludge of biochemical tank.</title>
        <authorList>
            <person name="Geng K."/>
        </authorList>
    </citation>
    <scope>NUCLEOTIDE SEQUENCE [LARGE SCALE GENOMIC DNA]</scope>
    <source>
        <strain evidence="15 16">YN-L-19</strain>
    </source>
</reference>
<feature type="transmembrane region" description="Helical" evidence="14">
    <location>
        <begin position="6"/>
        <end position="24"/>
    </location>
</feature>
<protein>
    <submittedName>
        <fullName evidence="15">Sodium:solute symporter family protein</fullName>
    </submittedName>
</protein>
<dbReference type="GO" id="GO:0005886">
    <property type="term" value="C:plasma membrane"/>
    <property type="evidence" value="ECO:0007669"/>
    <property type="project" value="UniProtKB-SubCell"/>
</dbReference>
<keyword evidence="4" id="KW-1003">Cell membrane</keyword>
<evidence type="ECO:0000256" key="3">
    <source>
        <dbReference type="ARBA" id="ARBA00022448"/>
    </source>
</evidence>
<keyword evidence="11" id="KW-0739">Sodium transport</keyword>
<feature type="transmembrane region" description="Helical" evidence="14">
    <location>
        <begin position="236"/>
        <end position="260"/>
    </location>
</feature>
<comment type="caution">
    <text evidence="15">The sequence shown here is derived from an EMBL/GenBank/DDBJ whole genome shotgun (WGS) entry which is preliminary data.</text>
</comment>
<dbReference type="InterPro" id="IPR050277">
    <property type="entry name" value="Sodium:Solute_Symporter"/>
</dbReference>
<keyword evidence="3" id="KW-0813">Transport</keyword>
<dbReference type="PANTHER" id="PTHR48086">
    <property type="entry name" value="SODIUM/PROLINE SYMPORTER-RELATED"/>
    <property type="match status" value="1"/>
</dbReference>
<keyword evidence="10 14" id="KW-0472">Membrane</keyword>
<evidence type="ECO:0000256" key="5">
    <source>
        <dbReference type="ARBA" id="ARBA00022692"/>
    </source>
</evidence>
<keyword evidence="8" id="KW-0915">Sodium</keyword>
<feature type="transmembrane region" description="Helical" evidence="14">
    <location>
        <begin position="44"/>
        <end position="67"/>
    </location>
</feature>